<gene>
    <name evidence="2" type="ORF">Pro02_02790</name>
</gene>
<evidence type="ECO:0000313" key="2">
    <source>
        <dbReference type="EMBL" id="GIH81871.1"/>
    </source>
</evidence>
<evidence type="ECO:0000313" key="3">
    <source>
        <dbReference type="Proteomes" id="UP000655044"/>
    </source>
</evidence>
<feature type="transmembrane region" description="Helical" evidence="1">
    <location>
        <begin position="12"/>
        <end position="34"/>
    </location>
</feature>
<comment type="caution">
    <text evidence="2">The sequence shown here is derived from an EMBL/GenBank/DDBJ whole genome shotgun (WGS) entry which is preliminary data.</text>
</comment>
<name>A0A8J3WBH7_PLARO</name>
<keyword evidence="1" id="KW-0472">Membrane</keyword>
<proteinExistence type="predicted"/>
<organism evidence="2 3">
    <name type="scientific">Planobispora rosea</name>
    <dbReference type="NCBI Taxonomy" id="35762"/>
    <lineage>
        <taxon>Bacteria</taxon>
        <taxon>Bacillati</taxon>
        <taxon>Actinomycetota</taxon>
        <taxon>Actinomycetes</taxon>
        <taxon>Streptosporangiales</taxon>
        <taxon>Streptosporangiaceae</taxon>
        <taxon>Planobispora</taxon>
    </lineage>
</organism>
<keyword evidence="1" id="KW-1133">Transmembrane helix</keyword>
<sequence>MPTLRSEDMYDVIAALTPPVVVGGVIVYAVFKLFRSEAAGRRSSKPIDQADSQNG</sequence>
<dbReference type="Proteomes" id="UP000655044">
    <property type="component" value="Unassembled WGS sequence"/>
</dbReference>
<evidence type="ECO:0000256" key="1">
    <source>
        <dbReference type="SAM" id="Phobius"/>
    </source>
</evidence>
<protein>
    <submittedName>
        <fullName evidence="2">Uncharacterized protein</fullName>
    </submittedName>
</protein>
<accession>A0A8J3WBH7</accession>
<dbReference type="EMBL" id="BOOI01000001">
    <property type="protein sequence ID" value="GIH81871.1"/>
    <property type="molecule type" value="Genomic_DNA"/>
</dbReference>
<dbReference type="AlphaFoldDB" id="A0A8J3WBH7"/>
<keyword evidence="3" id="KW-1185">Reference proteome</keyword>
<reference evidence="2" key="1">
    <citation type="submission" date="2021-01" db="EMBL/GenBank/DDBJ databases">
        <title>Whole genome shotgun sequence of Planobispora rosea NBRC 15558.</title>
        <authorList>
            <person name="Komaki H."/>
            <person name="Tamura T."/>
        </authorList>
    </citation>
    <scope>NUCLEOTIDE SEQUENCE</scope>
    <source>
        <strain evidence="2">NBRC 15558</strain>
    </source>
</reference>
<keyword evidence="1" id="KW-0812">Transmembrane</keyword>